<protein>
    <submittedName>
        <fullName evidence="12">Major facilitator superfamily</fullName>
    </submittedName>
</protein>
<feature type="domain" description="Major facilitator superfamily (MFS) profile" evidence="11">
    <location>
        <begin position="106"/>
        <end position="515"/>
    </location>
</feature>
<evidence type="ECO:0000256" key="4">
    <source>
        <dbReference type="ARBA" id="ARBA00022475"/>
    </source>
</evidence>
<dbReference type="GO" id="GO:0015293">
    <property type="term" value="F:symporter activity"/>
    <property type="evidence" value="ECO:0007669"/>
    <property type="project" value="UniProtKB-KW"/>
</dbReference>
<feature type="region of interest" description="Disordered" evidence="9">
    <location>
        <begin position="62"/>
        <end position="96"/>
    </location>
</feature>
<evidence type="ECO:0000256" key="2">
    <source>
        <dbReference type="ARBA" id="ARBA00008240"/>
    </source>
</evidence>
<dbReference type="NCBIfam" id="NF011656">
    <property type="entry name" value="PRK15075.1"/>
    <property type="match status" value="1"/>
</dbReference>
<dbReference type="CDD" id="cd17368">
    <property type="entry name" value="MFS_CitA"/>
    <property type="match status" value="1"/>
</dbReference>
<feature type="transmembrane region" description="Helical" evidence="10">
    <location>
        <begin position="208"/>
        <end position="232"/>
    </location>
</feature>
<feature type="transmembrane region" description="Helical" evidence="10">
    <location>
        <begin position="461"/>
        <end position="482"/>
    </location>
</feature>
<keyword evidence="3" id="KW-0813">Transport</keyword>
<keyword evidence="5 10" id="KW-0812">Transmembrane</keyword>
<dbReference type="InterPro" id="IPR051084">
    <property type="entry name" value="H+-coupled_symporters"/>
</dbReference>
<dbReference type="PANTHER" id="PTHR43528:SF6">
    <property type="entry name" value="CITRATE-PROTON SYMPORTER"/>
    <property type="match status" value="1"/>
</dbReference>
<comment type="caution">
    <text evidence="12">The sequence shown here is derived from an EMBL/GenBank/DDBJ whole genome shotgun (WGS) entry which is preliminary data.</text>
</comment>
<dbReference type="InterPro" id="IPR011701">
    <property type="entry name" value="MFS"/>
</dbReference>
<evidence type="ECO:0000256" key="7">
    <source>
        <dbReference type="ARBA" id="ARBA00022989"/>
    </source>
</evidence>
<dbReference type="InterPro" id="IPR020846">
    <property type="entry name" value="MFS_dom"/>
</dbReference>
<dbReference type="PROSITE" id="PS00217">
    <property type="entry name" value="SUGAR_TRANSPORT_2"/>
    <property type="match status" value="1"/>
</dbReference>
<organism evidence="12 13">
    <name type="scientific">Burkholderia multivorans CGD2</name>
    <dbReference type="NCBI Taxonomy" id="513052"/>
    <lineage>
        <taxon>Bacteria</taxon>
        <taxon>Pseudomonadati</taxon>
        <taxon>Pseudomonadota</taxon>
        <taxon>Betaproteobacteria</taxon>
        <taxon>Burkholderiales</taxon>
        <taxon>Burkholderiaceae</taxon>
        <taxon>Burkholderia</taxon>
        <taxon>Burkholderia cepacia complex</taxon>
    </lineage>
</organism>
<comment type="subcellular location">
    <subcellularLocation>
        <location evidence="1">Cell membrane</location>
        <topology evidence="1">Multi-pass membrane protein</topology>
    </subcellularLocation>
</comment>
<evidence type="ECO:0000259" key="11">
    <source>
        <dbReference type="PROSITE" id="PS50850"/>
    </source>
</evidence>
<gene>
    <name evidence="12" type="ORF">BURMUCGD2_2746</name>
</gene>
<keyword evidence="4" id="KW-1003">Cell membrane</keyword>
<evidence type="ECO:0000313" key="12">
    <source>
        <dbReference type="EMBL" id="EEE06050.1"/>
    </source>
</evidence>
<dbReference type="Pfam" id="PF07690">
    <property type="entry name" value="MFS_1"/>
    <property type="match status" value="1"/>
</dbReference>
<sequence>MAIASIRFFARAHAFPQRHDPRAIATADGHQKANVGFAWHHGPIMPAAAAFIVRSGRHGASVQVSGSARRTPRPFMRRRRSRALRDRDKDMSTASQAITQESKVRTVFRVVSGNFLEMYDFMVYGYYASAIAKTYFPSGNAFASLMLSLSVFGAGFLMRPVGAIVLGAYIDHHGRRKGLILTLTLMALGTLTVAAVPGYATIGVLAPVLVLLGRLLQGFSAGVELGGVSVYLSEIATKGHKGFYTSWQSGSQQVAVVFAAFVGVLLNRTLPAEEMTAWGWRIPFLIGCLIVPFLFLIRRSLKETDEFLAKRHRPSMGEIMRSMLDNWGIVIAGMGMVIMTTVSFYMITAYTPTFGKEVLHLSSLDALVVTVCIGVSNLVWLPLSGALSDRIGRRPVLIAFTVLTLLTAYPTVSWLVAEPSFLRLLAVELWLSFLYGSYNGAMVVALTEVMPADVRTAGFSLAYSLATTIGGFTPAISTLLIHETANKAAPGLWLSVAALCGLIATLVLYRTPESRNQYKAV</sequence>
<evidence type="ECO:0000256" key="9">
    <source>
        <dbReference type="SAM" id="MobiDB-lite"/>
    </source>
</evidence>
<comment type="similarity">
    <text evidence="2">Belongs to the major facilitator superfamily. Metabolite:H+ Symporter (MHS) family (TC 2.A.1.6) family.</text>
</comment>
<proteinExistence type="inferred from homology"/>
<dbReference type="EMBL" id="ACFC01000007">
    <property type="protein sequence ID" value="EEE06050.1"/>
    <property type="molecule type" value="Genomic_DNA"/>
</dbReference>
<feature type="transmembrane region" description="Helical" evidence="10">
    <location>
        <begin position="429"/>
        <end position="449"/>
    </location>
</feature>
<dbReference type="Proteomes" id="UP000004535">
    <property type="component" value="Unassembled WGS sequence"/>
</dbReference>
<feature type="compositionally biased region" description="Basic residues" evidence="9">
    <location>
        <begin position="70"/>
        <end position="82"/>
    </location>
</feature>
<feature type="transmembrane region" description="Helical" evidence="10">
    <location>
        <begin position="282"/>
        <end position="301"/>
    </location>
</feature>
<evidence type="ECO:0000256" key="8">
    <source>
        <dbReference type="ARBA" id="ARBA00023136"/>
    </source>
</evidence>
<evidence type="ECO:0000256" key="5">
    <source>
        <dbReference type="ARBA" id="ARBA00022692"/>
    </source>
</evidence>
<dbReference type="PROSITE" id="PS00216">
    <property type="entry name" value="SUGAR_TRANSPORT_1"/>
    <property type="match status" value="1"/>
</dbReference>
<evidence type="ECO:0000256" key="3">
    <source>
        <dbReference type="ARBA" id="ARBA00022448"/>
    </source>
</evidence>
<keyword evidence="7 10" id="KW-1133">Transmembrane helix</keyword>
<feature type="transmembrane region" description="Helical" evidence="10">
    <location>
        <begin position="322"/>
        <end position="347"/>
    </location>
</feature>
<evidence type="ECO:0000256" key="1">
    <source>
        <dbReference type="ARBA" id="ARBA00004651"/>
    </source>
</evidence>
<dbReference type="PROSITE" id="PS50850">
    <property type="entry name" value="MFS"/>
    <property type="match status" value="1"/>
</dbReference>
<feature type="transmembrane region" description="Helical" evidence="10">
    <location>
        <begin position="395"/>
        <end position="417"/>
    </location>
</feature>
<evidence type="ECO:0000256" key="10">
    <source>
        <dbReference type="SAM" id="Phobius"/>
    </source>
</evidence>
<keyword evidence="6" id="KW-0769">Symport</keyword>
<dbReference type="GO" id="GO:0005886">
    <property type="term" value="C:plasma membrane"/>
    <property type="evidence" value="ECO:0007669"/>
    <property type="project" value="UniProtKB-SubCell"/>
</dbReference>
<dbReference type="Gene3D" id="1.20.1250.20">
    <property type="entry name" value="MFS general substrate transporter like domains"/>
    <property type="match status" value="2"/>
</dbReference>
<evidence type="ECO:0000313" key="13">
    <source>
        <dbReference type="Proteomes" id="UP000004535"/>
    </source>
</evidence>
<reference evidence="12 13" key="1">
    <citation type="journal article" date="2012" name="J. Bacteriol.">
        <title>Draft Genome Sequence Determination for Cystic Fibrosis and Chronic Granulomatous Disease Burkholderia multivorans Isolates.</title>
        <authorList>
            <person name="Varga J.J."/>
            <person name="Losada L."/>
            <person name="Zelazny A.M."/>
            <person name="Brinkac L."/>
            <person name="Harkins D."/>
            <person name="Radune D."/>
            <person name="Hostetler J."/>
            <person name="Sampaio E.P."/>
            <person name="Ronning C.M."/>
            <person name="Nierman W.C."/>
            <person name="Greenberg D.E."/>
            <person name="Holland S.M."/>
            <person name="Goldberg J.B."/>
        </authorList>
    </citation>
    <scope>NUCLEOTIDE SEQUENCE [LARGE SCALE GENOMIC DNA]</scope>
    <source>
        <strain evidence="12 13">CGD2</strain>
    </source>
</reference>
<feature type="transmembrane region" description="Helical" evidence="10">
    <location>
        <begin position="488"/>
        <end position="509"/>
    </location>
</feature>
<dbReference type="AlphaFoldDB" id="B9BSI0"/>
<feature type="transmembrane region" description="Helical" evidence="10">
    <location>
        <begin position="359"/>
        <end position="383"/>
    </location>
</feature>
<dbReference type="InterPro" id="IPR005829">
    <property type="entry name" value="Sugar_transporter_CS"/>
</dbReference>
<dbReference type="InterPro" id="IPR036259">
    <property type="entry name" value="MFS_trans_sf"/>
</dbReference>
<feature type="transmembrane region" description="Helical" evidence="10">
    <location>
        <begin position="142"/>
        <end position="166"/>
    </location>
</feature>
<feature type="transmembrane region" description="Helical" evidence="10">
    <location>
        <begin position="178"/>
        <end position="202"/>
    </location>
</feature>
<dbReference type="FunFam" id="1.20.1250.20:FF:000001">
    <property type="entry name" value="Dicarboxylate MFS transporter"/>
    <property type="match status" value="1"/>
</dbReference>
<name>B9BSI0_9BURK</name>
<accession>B9BSI0</accession>
<feature type="transmembrane region" description="Helical" evidence="10">
    <location>
        <begin position="118"/>
        <end position="136"/>
    </location>
</feature>
<dbReference type="SUPFAM" id="SSF103473">
    <property type="entry name" value="MFS general substrate transporter"/>
    <property type="match status" value="1"/>
</dbReference>
<evidence type="ECO:0000256" key="6">
    <source>
        <dbReference type="ARBA" id="ARBA00022847"/>
    </source>
</evidence>
<keyword evidence="8 10" id="KW-0472">Membrane</keyword>
<feature type="transmembrane region" description="Helical" evidence="10">
    <location>
        <begin position="253"/>
        <end position="270"/>
    </location>
</feature>
<dbReference type="PANTHER" id="PTHR43528">
    <property type="entry name" value="ALPHA-KETOGLUTARATE PERMEASE"/>
    <property type="match status" value="1"/>
</dbReference>